<proteinExistence type="inferred from homology"/>
<evidence type="ECO:0000256" key="3">
    <source>
        <dbReference type="ARBA" id="ARBA00008954"/>
    </source>
</evidence>
<protein>
    <recommendedName>
        <fullName evidence="5">alanine--glyoxylate transaminase</fullName>
        <ecNumber evidence="5">2.6.1.44</ecNumber>
    </recommendedName>
</protein>
<dbReference type="InterPro" id="IPR015424">
    <property type="entry name" value="PyrdxlP-dep_Trfase"/>
</dbReference>
<dbReference type="PANTHER" id="PTHR45688">
    <property type="match status" value="1"/>
</dbReference>
<keyword evidence="7" id="KW-0808">Transferase</keyword>
<reference evidence="9" key="1">
    <citation type="journal article" date="2015" name="Nature">
        <title>Complex archaea that bridge the gap between prokaryotes and eukaryotes.</title>
        <authorList>
            <person name="Spang A."/>
            <person name="Saw J.H."/>
            <person name="Jorgensen S.L."/>
            <person name="Zaremba-Niedzwiedzka K."/>
            <person name="Martijn J."/>
            <person name="Lind A.E."/>
            <person name="van Eijk R."/>
            <person name="Schleper C."/>
            <person name="Guy L."/>
            <person name="Ettema T.J."/>
        </authorList>
    </citation>
    <scope>NUCLEOTIDE SEQUENCE</scope>
</reference>
<dbReference type="PANTHER" id="PTHR45688:SF3">
    <property type="entry name" value="ALANINE--GLYOXYLATE AMINOTRANSFERASE 2, MITOCHONDRIAL"/>
    <property type="match status" value="1"/>
</dbReference>
<dbReference type="Gene3D" id="3.40.50.12780">
    <property type="entry name" value="N-terminal domain of ligase-like"/>
    <property type="match status" value="1"/>
</dbReference>
<keyword evidence="8" id="KW-0663">Pyridoxal phosphate</keyword>
<dbReference type="SUPFAM" id="SSF56801">
    <property type="entry name" value="Acetyl-CoA synthetase-like"/>
    <property type="match status" value="1"/>
</dbReference>
<dbReference type="GO" id="GO:0005739">
    <property type="term" value="C:mitochondrion"/>
    <property type="evidence" value="ECO:0007669"/>
    <property type="project" value="UniProtKB-SubCell"/>
</dbReference>
<dbReference type="AlphaFoldDB" id="A0A0F9ESS9"/>
<evidence type="ECO:0000313" key="9">
    <source>
        <dbReference type="EMBL" id="KKL69321.1"/>
    </source>
</evidence>
<comment type="similarity">
    <text evidence="3">Belongs to the class-III pyridoxal-phosphate-dependent aminotransferase family.</text>
</comment>
<dbReference type="GO" id="GO:0030170">
    <property type="term" value="F:pyridoxal phosphate binding"/>
    <property type="evidence" value="ECO:0007669"/>
    <property type="project" value="InterPro"/>
</dbReference>
<evidence type="ECO:0000256" key="2">
    <source>
        <dbReference type="ARBA" id="ARBA00004173"/>
    </source>
</evidence>
<feature type="non-terminal residue" evidence="9">
    <location>
        <position position="1"/>
    </location>
</feature>
<comment type="subcellular location">
    <subcellularLocation>
        <location evidence="2">Mitochondrion</location>
    </subcellularLocation>
</comment>
<evidence type="ECO:0000256" key="8">
    <source>
        <dbReference type="ARBA" id="ARBA00022898"/>
    </source>
</evidence>
<evidence type="ECO:0000256" key="5">
    <source>
        <dbReference type="ARBA" id="ARBA00013049"/>
    </source>
</evidence>
<comment type="caution">
    <text evidence="9">The sequence shown here is derived from an EMBL/GenBank/DDBJ whole genome shotgun (WGS) entry which is preliminary data.</text>
</comment>
<dbReference type="Gene3D" id="3.40.640.10">
    <property type="entry name" value="Type I PLP-dependent aspartate aminotransferase-like (Major domain)"/>
    <property type="match status" value="1"/>
</dbReference>
<accession>A0A0F9ESS9</accession>
<dbReference type="FunFam" id="3.40.640.10:FF:000004">
    <property type="entry name" value="Acetylornithine aminotransferase"/>
    <property type="match status" value="1"/>
</dbReference>
<evidence type="ECO:0000256" key="7">
    <source>
        <dbReference type="ARBA" id="ARBA00022679"/>
    </source>
</evidence>
<dbReference type="GO" id="GO:0008453">
    <property type="term" value="F:alanine-glyoxylate transaminase activity"/>
    <property type="evidence" value="ECO:0007669"/>
    <property type="project" value="UniProtKB-EC"/>
</dbReference>
<comment type="cofactor">
    <cofactor evidence="1">
        <name>pyridoxal 5'-phosphate</name>
        <dbReference type="ChEBI" id="CHEBI:597326"/>
    </cofactor>
</comment>
<name>A0A0F9ESS9_9ZZZZ</name>
<dbReference type="InterPro" id="IPR042099">
    <property type="entry name" value="ANL_N_sf"/>
</dbReference>
<dbReference type="InterPro" id="IPR005814">
    <property type="entry name" value="Aminotrans_3"/>
</dbReference>
<dbReference type="SUPFAM" id="SSF53383">
    <property type="entry name" value="PLP-dependent transferases"/>
    <property type="match status" value="1"/>
</dbReference>
<evidence type="ECO:0000256" key="1">
    <source>
        <dbReference type="ARBA" id="ARBA00001933"/>
    </source>
</evidence>
<sequence>NGFEAHAHRLGSSGKATRDVELRIDPMPGCQAGQGEILVRGPNVMAGYFEDEEATDEALRDGWLHTGDIGSVDRRGYLYVVGRMKDVIIGQAGKNVYPAEIEAELENCPLVREACVIGVPAGDTAADGEEYLDCFAGIAVANAGHGHPKVLAAAAKQMAELVHCCTYIYYSPRAGEMCKALADITPGALKKSFLANSGAEAIEGALRLAKQHTGRKEIVALTHSFHGRSYATLSITGNWARKKGGGPYMPGVTFAPAPYPYRCPFGSNTPEQCGQRSAEYLADILRYYTYGDVAAFIAEPVLGEGGIIVPPDNYFKLVKEILADNGILFICYKVQTGFGRTGKMFAIEHYGVEPDIMCMAKGIADGFPLSAFTVTDEIAEAFAPGDHLSTFGGNPVSCAAGLANIQVGLADQTVDDHGRLIPLVASPQKAMAECVEVGQVDEAVVHRRFAHFGNEGADQFVRVVIDQCDVDFVATVVAADRIGIYGAVGLVVARIENGKLALAGEQRRRQPMVVDDVEHAGDIVDLGVVVVERKTSRRRAVVGPAVGDRFGLIFRFGDGAARDHRHVVGQRKRVGIIGSGVVRIGPLLLKSPERGKRIRRILDQILQQVSAKTVHTDVDHVV</sequence>
<evidence type="ECO:0000256" key="6">
    <source>
        <dbReference type="ARBA" id="ARBA00022576"/>
    </source>
</evidence>
<dbReference type="EC" id="2.6.1.44" evidence="5"/>
<organism evidence="9">
    <name type="scientific">marine sediment metagenome</name>
    <dbReference type="NCBI Taxonomy" id="412755"/>
    <lineage>
        <taxon>unclassified sequences</taxon>
        <taxon>metagenomes</taxon>
        <taxon>ecological metagenomes</taxon>
    </lineage>
</organism>
<evidence type="ECO:0000256" key="4">
    <source>
        <dbReference type="ARBA" id="ARBA00011881"/>
    </source>
</evidence>
<comment type="subunit">
    <text evidence="4">Homotetramer.</text>
</comment>
<dbReference type="Gene3D" id="3.90.1150.10">
    <property type="entry name" value="Aspartate Aminotransferase, domain 1"/>
    <property type="match status" value="1"/>
</dbReference>
<dbReference type="Pfam" id="PF00202">
    <property type="entry name" value="Aminotran_3"/>
    <property type="match status" value="1"/>
</dbReference>
<dbReference type="InterPro" id="IPR015421">
    <property type="entry name" value="PyrdxlP-dep_Trfase_major"/>
</dbReference>
<dbReference type="CDD" id="cd00610">
    <property type="entry name" value="OAT_like"/>
    <property type="match status" value="1"/>
</dbReference>
<gene>
    <name evidence="9" type="ORF">LCGC14_2116120</name>
</gene>
<dbReference type="EMBL" id="LAZR01026248">
    <property type="protein sequence ID" value="KKL69321.1"/>
    <property type="molecule type" value="Genomic_DNA"/>
</dbReference>
<keyword evidence="6" id="KW-0032">Aminotransferase</keyword>
<dbReference type="InterPro" id="IPR015422">
    <property type="entry name" value="PyrdxlP-dep_Trfase_small"/>
</dbReference>